<comment type="similarity">
    <text evidence="1">Belongs to the aspartate-semialdehyde dehydrogenase family.</text>
</comment>
<dbReference type="PANTHER" id="PTHR46278:SF2">
    <property type="entry name" value="ASPARTATE-SEMIALDEHYDE DEHYDROGENASE"/>
    <property type="match status" value="1"/>
</dbReference>
<dbReference type="PANTHER" id="PTHR46278">
    <property type="entry name" value="DEHYDROGENASE, PUTATIVE-RELATED"/>
    <property type="match status" value="1"/>
</dbReference>
<dbReference type="InterPro" id="IPR000534">
    <property type="entry name" value="Semialdehyde_DH_NAD-bd"/>
</dbReference>
<dbReference type="Pfam" id="PF01118">
    <property type="entry name" value="Semialdhyde_dh"/>
    <property type="match status" value="1"/>
</dbReference>
<proteinExistence type="inferred from homology"/>
<dbReference type="Gene3D" id="3.40.50.720">
    <property type="entry name" value="NAD(P)-binding Rossmann-like Domain"/>
    <property type="match status" value="1"/>
</dbReference>
<dbReference type="SUPFAM" id="SSF51735">
    <property type="entry name" value="NAD(P)-binding Rossmann-fold domains"/>
    <property type="match status" value="1"/>
</dbReference>
<sequence>MKTYNVAIVGASGAVGQELIKGLEHSSFPIKKFVPLASVRSAGKKIKAFNKDHEILETTHEVFEKEEIDIAFFSAGGSVSEEFATSASKTSLVIDNTSFLGWIKSTFSRA</sequence>
<dbReference type="GO" id="GO:0051287">
    <property type="term" value="F:NAD binding"/>
    <property type="evidence" value="ECO:0007669"/>
    <property type="project" value="InterPro"/>
</dbReference>
<name>T2SCZ5_HELPX</name>
<feature type="domain" description="Semialdehyde dehydrogenase NAD-binding" evidence="2">
    <location>
        <begin position="5"/>
        <end position="110"/>
    </location>
</feature>
<gene>
    <name evidence="3" type="ORF">HPSA50_0514</name>
</gene>
<dbReference type="SMART" id="SM00859">
    <property type="entry name" value="Semialdhyde_dh"/>
    <property type="match status" value="1"/>
</dbReference>
<protein>
    <submittedName>
        <fullName evidence="3">Dihydrodipicolinate reductase, family protein</fullName>
    </submittedName>
</protein>
<dbReference type="Proteomes" id="UP000015816">
    <property type="component" value="Unassembled WGS sequence"/>
</dbReference>
<dbReference type="InterPro" id="IPR036291">
    <property type="entry name" value="NAD(P)-bd_dom_sf"/>
</dbReference>
<dbReference type="EMBL" id="AVNI01000001">
    <property type="protein sequence ID" value="EQD90110.1"/>
    <property type="molecule type" value="Genomic_DNA"/>
</dbReference>
<evidence type="ECO:0000259" key="2">
    <source>
        <dbReference type="SMART" id="SM00859"/>
    </source>
</evidence>
<organism evidence="3 4">
    <name type="scientific">Helicobacter pylori SouthAfrica50</name>
    <dbReference type="NCBI Taxonomy" id="1352357"/>
    <lineage>
        <taxon>Bacteria</taxon>
        <taxon>Pseudomonadati</taxon>
        <taxon>Campylobacterota</taxon>
        <taxon>Epsilonproteobacteria</taxon>
        <taxon>Campylobacterales</taxon>
        <taxon>Helicobacteraceae</taxon>
        <taxon>Helicobacter</taxon>
    </lineage>
</organism>
<evidence type="ECO:0000256" key="1">
    <source>
        <dbReference type="ARBA" id="ARBA00010584"/>
    </source>
</evidence>
<reference evidence="3 4" key="1">
    <citation type="journal article" date="2013" name="Genome Announc.">
        <title>Genome Sequences of Three hpAfrica2 Strains of Helicobacter pylori.</title>
        <authorList>
            <person name="Duncan S.S."/>
            <person name="Bertoli M.T."/>
            <person name="Kersulyte D."/>
            <person name="Valk P.L."/>
            <person name="Tamma S."/>
            <person name="Segal I."/>
            <person name="McClain M.S."/>
            <person name="Cover T.L."/>
            <person name="Berg D.E."/>
        </authorList>
    </citation>
    <scope>NUCLEOTIDE SEQUENCE [LARGE SCALE GENOMIC DNA]</scope>
    <source>
        <strain evidence="3 4">SouthAfrica50</strain>
    </source>
</reference>
<dbReference type="GO" id="GO:0016620">
    <property type="term" value="F:oxidoreductase activity, acting on the aldehyde or oxo group of donors, NAD or NADP as acceptor"/>
    <property type="evidence" value="ECO:0007669"/>
    <property type="project" value="InterPro"/>
</dbReference>
<accession>T2SCZ5</accession>
<dbReference type="AlphaFoldDB" id="T2SCZ5"/>
<dbReference type="PATRIC" id="fig|1352357.3.peg.502"/>
<comment type="caution">
    <text evidence="3">The sequence shown here is derived from an EMBL/GenBank/DDBJ whole genome shotgun (WGS) entry which is preliminary data.</text>
</comment>
<evidence type="ECO:0000313" key="3">
    <source>
        <dbReference type="EMBL" id="EQD90110.1"/>
    </source>
</evidence>
<evidence type="ECO:0000313" key="4">
    <source>
        <dbReference type="Proteomes" id="UP000015816"/>
    </source>
</evidence>